<dbReference type="PANTHER" id="PTHR24305:SF166">
    <property type="entry name" value="CYTOCHROME P450 12A4, MITOCHONDRIAL-RELATED"/>
    <property type="match status" value="1"/>
</dbReference>
<dbReference type="InterPro" id="IPR001128">
    <property type="entry name" value="Cyt_P450"/>
</dbReference>
<protein>
    <submittedName>
        <fullName evidence="4">Cytochrome P450</fullName>
    </submittedName>
</protein>
<dbReference type="SUPFAM" id="SSF48264">
    <property type="entry name" value="Cytochrome P450"/>
    <property type="match status" value="1"/>
</dbReference>
<dbReference type="InterPro" id="IPR050121">
    <property type="entry name" value="Cytochrome_P450_monoxygenase"/>
</dbReference>
<evidence type="ECO:0000256" key="1">
    <source>
        <dbReference type="ARBA" id="ARBA00001971"/>
    </source>
</evidence>
<proteinExistence type="inferred from homology"/>
<dbReference type="Pfam" id="PF00067">
    <property type="entry name" value="p450"/>
    <property type="match status" value="1"/>
</dbReference>
<dbReference type="Proteomes" id="UP001501771">
    <property type="component" value="Unassembled WGS sequence"/>
</dbReference>
<name>A0ABP5L2U6_9ACTN</name>
<dbReference type="PROSITE" id="PS00086">
    <property type="entry name" value="CYTOCHROME_P450"/>
    <property type="match status" value="1"/>
</dbReference>
<dbReference type="CDD" id="cd11053">
    <property type="entry name" value="CYP110-like"/>
    <property type="match status" value="1"/>
</dbReference>
<keyword evidence="5" id="KW-1185">Reference proteome</keyword>
<evidence type="ECO:0000313" key="4">
    <source>
        <dbReference type="EMBL" id="GAA2139090.1"/>
    </source>
</evidence>
<dbReference type="InterPro" id="IPR002401">
    <property type="entry name" value="Cyt_P450_E_grp-I"/>
</dbReference>
<dbReference type="PRINTS" id="PR00385">
    <property type="entry name" value="P450"/>
</dbReference>
<dbReference type="EMBL" id="BAAAQR010000001">
    <property type="protein sequence ID" value="GAA2139090.1"/>
    <property type="molecule type" value="Genomic_DNA"/>
</dbReference>
<evidence type="ECO:0000313" key="5">
    <source>
        <dbReference type="Proteomes" id="UP001501771"/>
    </source>
</evidence>
<dbReference type="InterPro" id="IPR036396">
    <property type="entry name" value="Cyt_P450_sf"/>
</dbReference>
<keyword evidence="3" id="KW-0560">Oxidoreductase</keyword>
<evidence type="ECO:0000256" key="2">
    <source>
        <dbReference type="ARBA" id="ARBA00010617"/>
    </source>
</evidence>
<sequence length="461" mass="51420">MATIEQDVDQLTAQRFRRMSFLGGGSLPPVDTAGLPPGPRWPVLVQSAGLLRFRHWFHPYLHRRYGDVFTVRLVPGGRPLVFFTRPEHAKEIFAGDPEVFHAGKANAILGPIMGEHSLLLQDSGEHKRARKLLMPAFNGHALRGYEELVTGLARDEVGRWSPSREFRALDRMNALTLEVILRVVFGVTDEARLAELRPRVNATVDISPAVLLGWGYPKLQRFGPWKRTVQNQHELDRLIYAEIRERRRAPDLAERTDVLSRLILVRDGADGTDALDDTELRDQLVTLLLAGHETTATALAWALHELGRHPDLLARSREAARTGDDAWLEAVLKESMRLHPVIPMVVRTLMKPATVGGWDLPAGATVGPSIIISHGREDNHPDPEVFRPERFCGQNPPTNTWIPFGGGVRRCIGAGFSLMEGVAVLREVLTAYGVTAVGDDRPRVRNITSVPRRGARIRVTR</sequence>
<dbReference type="RefSeq" id="WP_344147809.1">
    <property type="nucleotide sequence ID" value="NZ_BAAAQR010000001.1"/>
</dbReference>
<accession>A0ABP5L2U6</accession>
<evidence type="ECO:0000256" key="3">
    <source>
        <dbReference type="RuleBase" id="RU000461"/>
    </source>
</evidence>
<organism evidence="4 5">
    <name type="scientific">Nocardioides koreensis</name>
    <dbReference type="NCBI Taxonomy" id="433651"/>
    <lineage>
        <taxon>Bacteria</taxon>
        <taxon>Bacillati</taxon>
        <taxon>Actinomycetota</taxon>
        <taxon>Actinomycetes</taxon>
        <taxon>Propionibacteriales</taxon>
        <taxon>Nocardioidaceae</taxon>
        <taxon>Nocardioides</taxon>
    </lineage>
</organism>
<comment type="similarity">
    <text evidence="2 3">Belongs to the cytochrome P450 family.</text>
</comment>
<keyword evidence="3" id="KW-0479">Metal-binding</keyword>
<gene>
    <name evidence="4" type="ORF">GCM10009844_07630</name>
</gene>
<comment type="cofactor">
    <cofactor evidence="1">
        <name>heme</name>
        <dbReference type="ChEBI" id="CHEBI:30413"/>
    </cofactor>
</comment>
<dbReference type="Gene3D" id="1.10.630.10">
    <property type="entry name" value="Cytochrome P450"/>
    <property type="match status" value="1"/>
</dbReference>
<dbReference type="PANTHER" id="PTHR24305">
    <property type="entry name" value="CYTOCHROME P450"/>
    <property type="match status" value="1"/>
</dbReference>
<dbReference type="InterPro" id="IPR017972">
    <property type="entry name" value="Cyt_P450_CS"/>
</dbReference>
<keyword evidence="3" id="KW-0408">Iron</keyword>
<reference evidence="5" key="1">
    <citation type="journal article" date="2019" name="Int. J. Syst. Evol. Microbiol.">
        <title>The Global Catalogue of Microorganisms (GCM) 10K type strain sequencing project: providing services to taxonomists for standard genome sequencing and annotation.</title>
        <authorList>
            <consortium name="The Broad Institute Genomics Platform"/>
            <consortium name="The Broad Institute Genome Sequencing Center for Infectious Disease"/>
            <person name="Wu L."/>
            <person name="Ma J."/>
        </authorList>
    </citation>
    <scope>NUCLEOTIDE SEQUENCE [LARGE SCALE GENOMIC DNA]</scope>
    <source>
        <strain evidence="5">JCM 16022</strain>
    </source>
</reference>
<comment type="caution">
    <text evidence="4">The sequence shown here is derived from an EMBL/GenBank/DDBJ whole genome shotgun (WGS) entry which is preliminary data.</text>
</comment>
<dbReference type="PRINTS" id="PR00463">
    <property type="entry name" value="EP450I"/>
</dbReference>
<keyword evidence="3" id="KW-0503">Monooxygenase</keyword>
<keyword evidence="3" id="KW-0349">Heme</keyword>